<sequence length="113" mass="12398">MRKMLIVLALLAVVGIGLWGWFGGVERVTAGRIEAVLVDKGIPQPVAACMGTRMSERLSLNQLRKLENLQAREGEDAVPLSMSEFLERLRRVDDREAIEVVGSSAAICSFTAR</sequence>
<keyword evidence="2" id="KW-1185">Reference proteome</keyword>
<evidence type="ECO:0000313" key="2">
    <source>
        <dbReference type="Proteomes" id="UP000824280"/>
    </source>
</evidence>
<gene>
    <name evidence="1" type="ORF">K3166_03315</name>
</gene>
<name>A0ABX8ZJP4_9SPHN</name>
<evidence type="ECO:0008006" key="3">
    <source>
        <dbReference type="Google" id="ProtNLM"/>
    </source>
</evidence>
<protein>
    <recommendedName>
        <fullName evidence="3">Peptidylprolyl isomerase</fullName>
    </recommendedName>
</protein>
<reference evidence="1 2" key="1">
    <citation type="submission" date="2021-08" db="EMBL/GenBank/DDBJ databases">
        <title>Comparative Genomics Analysis of the Genus Qipengyuania Reveals Extensive Genetic Diversity and Metabolic Versatility, Including the Description of Fifteen Novel Species.</title>
        <authorList>
            <person name="Liu Y."/>
        </authorList>
    </citation>
    <scope>NUCLEOTIDE SEQUENCE [LARGE SCALE GENOMIC DNA]</scope>
    <source>
        <strain evidence="1 2">1XM2-8</strain>
    </source>
</reference>
<organism evidence="1 2">
    <name type="scientific">Qipengyuania psychrotolerans</name>
    <dbReference type="NCBI Taxonomy" id="2867238"/>
    <lineage>
        <taxon>Bacteria</taxon>
        <taxon>Pseudomonadati</taxon>
        <taxon>Pseudomonadota</taxon>
        <taxon>Alphaproteobacteria</taxon>
        <taxon>Sphingomonadales</taxon>
        <taxon>Erythrobacteraceae</taxon>
        <taxon>Qipengyuania</taxon>
    </lineage>
</organism>
<evidence type="ECO:0000313" key="1">
    <source>
        <dbReference type="EMBL" id="QZD87742.1"/>
    </source>
</evidence>
<proteinExistence type="predicted"/>
<accession>A0ABX8ZJP4</accession>
<dbReference type="EMBL" id="CP081297">
    <property type="protein sequence ID" value="QZD87742.1"/>
    <property type="molecule type" value="Genomic_DNA"/>
</dbReference>
<dbReference type="RefSeq" id="WP_221423278.1">
    <property type="nucleotide sequence ID" value="NZ_CP081297.1"/>
</dbReference>
<dbReference type="Proteomes" id="UP000824280">
    <property type="component" value="Chromosome"/>
</dbReference>